<dbReference type="PANTHER" id="PTHR30153:SF2">
    <property type="entry name" value="REPLICATIVE DNA HELICASE"/>
    <property type="match status" value="1"/>
</dbReference>
<dbReference type="SMART" id="SM00382">
    <property type="entry name" value="AAA"/>
    <property type="match status" value="1"/>
</dbReference>
<dbReference type="InterPro" id="IPR027417">
    <property type="entry name" value="P-loop_NTPase"/>
</dbReference>
<keyword evidence="2 16" id="KW-0639">Primosome</keyword>
<feature type="domain" description="SF4 helicase" evidence="18">
    <location>
        <begin position="196"/>
        <end position="459"/>
    </location>
</feature>
<dbReference type="Gene3D" id="1.10.860.10">
    <property type="entry name" value="DNAb Helicase, Chain A"/>
    <property type="match status" value="1"/>
</dbReference>
<dbReference type="InterPro" id="IPR003593">
    <property type="entry name" value="AAA+_ATPase"/>
</dbReference>
<organism evidence="19 20">
    <name type="scientific">Mycolicibacterium cosmeticum</name>
    <dbReference type="NCBI Taxonomy" id="258533"/>
    <lineage>
        <taxon>Bacteria</taxon>
        <taxon>Bacillati</taxon>
        <taxon>Actinomycetota</taxon>
        <taxon>Actinomycetes</taxon>
        <taxon>Mycobacteriales</taxon>
        <taxon>Mycobacteriaceae</taxon>
        <taxon>Mycolicibacterium</taxon>
    </lineage>
</organism>
<dbReference type="Gene3D" id="3.40.50.300">
    <property type="entry name" value="P-loop containing nucleotide triphosphate hydrolases"/>
    <property type="match status" value="1"/>
</dbReference>
<dbReference type="GO" id="GO:0005524">
    <property type="term" value="F:ATP binding"/>
    <property type="evidence" value="ECO:0007669"/>
    <property type="project" value="UniProtKB-UniRule"/>
</dbReference>
<dbReference type="EMBL" id="CCBB010000001">
    <property type="protein sequence ID" value="CDO08054.1"/>
    <property type="molecule type" value="Genomic_DNA"/>
</dbReference>
<proteinExistence type="inferred from homology"/>
<comment type="catalytic activity">
    <reaction evidence="14 16">
        <text>ATP + H2O = ADP + phosphate + H(+)</text>
        <dbReference type="Rhea" id="RHEA:13065"/>
        <dbReference type="ChEBI" id="CHEBI:15377"/>
        <dbReference type="ChEBI" id="CHEBI:15378"/>
        <dbReference type="ChEBI" id="CHEBI:30616"/>
        <dbReference type="ChEBI" id="CHEBI:43474"/>
        <dbReference type="ChEBI" id="CHEBI:456216"/>
        <dbReference type="EC" id="5.6.2.3"/>
    </reaction>
</comment>
<reference evidence="19" key="1">
    <citation type="submission" date="2014-03" db="EMBL/GenBank/DDBJ databases">
        <title>Draft Genome Sequence of Mycobacterium cosmeticum DSM 44829.</title>
        <authorList>
            <person name="Croce O."/>
            <person name="Robert C."/>
            <person name="Raoult D."/>
            <person name="Drancourt M."/>
        </authorList>
    </citation>
    <scope>NUCLEOTIDE SEQUENCE [LARGE SCALE GENOMIC DNA]</scope>
    <source>
        <strain evidence="19">DSM 44829</strain>
    </source>
</reference>
<dbReference type="PANTHER" id="PTHR30153">
    <property type="entry name" value="REPLICATIVE DNA HELICASE DNAB"/>
    <property type="match status" value="1"/>
</dbReference>
<comment type="function">
    <text evidence="16">The main replicative DNA helicase, it participates in initiation and elongation during chromosome replication. Travels ahead of the DNA replisome, separating dsDNA into templates for DNA synthesis. A processive ATP-dependent 5'-3' DNA helicase it has DNA-dependent ATPase activity.</text>
</comment>
<evidence type="ECO:0000256" key="11">
    <source>
        <dbReference type="ARBA" id="ARBA00023125"/>
    </source>
</evidence>
<dbReference type="CDD" id="cd00984">
    <property type="entry name" value="DnaB_C"/>
    <property type="match status" value="1"/>
</dbReference>
<reference evidence="19" key="2">
    <citation type="submission" date="2014-03" db="EMBL/GenBank/DDBJ databases">
        <authorList>
            <person name="Urmite Genomes"/>
        </authorList>
    </citation>
    <scope>NUCLEOTIDE SEQUENCE</scope>
    <source>
        <strain evidence="19">DSM 44829</strain>
    </source>
</reference>
<evidence type="ECO:0000259" key="18">
    <source>
        <dbReference type="PROSITE" id="PS51199"/>
    </source>
</evidence>
<evidence type="ECO:0000256" key="4">
    <source>
        <dbReference type="ARBA" id="ARBA00022737"/>
    </source>
</evidence>
<evidence type="ECO:0000256" key="9">
    <source>
        <dbReference type="ARBA" id="ARBA00022840"/>
    </source>
</evidence>
<dbReference type="Pfam" id="PF00772">
    <property type="entry name" value="DnaB"/>
    <property type="match status" value="1"/>
</dbReference>
<comment type="caution">
    <text evidence="19">The sequence shown here is derived from an EMBL/GenBank/DDBJ whole genome shotgun (WGS) entry which is preliminary data.</text>
</comment>
<dbReference type="InterPro" id="IPR007692">
    <property type="entry name" value="DNA_helicase_DnaB"/>
</dbReference>
<keyword evidence="11 16" id="KW-0238">DNA-binding</keyword>
<keyword evidence="12" id="KW-0413">Isomerase</keyword>
<keyword evidence="10" id="KW-0651">Protein splicing</keyword>
<dbReference type="SUPFAM" id="SSF48024">
    <property type="entry name" value="N-terminal domain of DnaB helicase"/>
    <property type="match status" value="1"/>
</dbReference>
<dbReference type="NCBIfam" id="TIGR00665">
    <property type="entry name" value="DnaB"/>
    <property type="match status" value="1"/>
</dbReference>
<keyword evidence="7 16" id="KW-0347">Helicase</keyword>
<evidence type="ECO:0000256" key="7">
    <source>
        <dbReference type="ARBA" id="ARBA00022806"/>
    </source>
</evidence>
<evidence type="ECO:0000256" key="15">
    <source>
        <dbReference type="NCBIfam" id="TIGR00665"/>
    </source>
</evidence>
<evidence type="ECO:0000256" key="10">
    <source>
        <dbReference type="ARBA" id="ARBA00023000"/>
    </source>
</evidence>
<dbReference type="eggNOG" id="COG0305">
    <property type="taxonomic scope" value="Bacteria"/>
</dbReference>
<keyword evidence="8" id="KW-0068">Autocatalytic cleavage</keyword>
<dbReference type="Pfam" id="PF03796">
    <property type="entry name" value="DnaB_C"/>
    <property type="match status" value="1"/>
</dbReference>
<keyword evidence="3 16" id="KW-0235">DNA replication</keyword>
<dbReference type="FunFam" id="1.10.860.10:FF:000001">
    <property type="entry name" value="Replicative DNA helicase"/>
    <property type="match status" value="1"/>
</dbReference>
<feature type="compositionally biased region" description="Basic and acidic residues" evidence="17">
    <location>
        <begin position="1"/>
        <end position="13"/>
    </location>
</feature>
<dbReference type="GO" id="GO:0006269">
    <property type="term" value="P:DNA replication, synthesis of primer"/>
    <property type="evidence" value="ECO:0007669"/>
    <property type="project" value="UniProtKB-UniRule"/>
</dbReference>
<evidence type="ECO:0000256" key="17">
    <source>
        <dbReference type="SAM" id="MobiDB-lite"/>
    </source>
</evidence>
<keyword evidence="6 16" id="KW-0378">Hydrolase</keyword>
<evidence type="ECO:0000256" key="1">
    <source>
        <dbReference type="ARBA" id="ARBA00008428"/>
    </source>
</evidence>
<dbReference type="OrthoDB" id="9773982at2"/>
<keyword evidence="20" id="KW-1185">Reference proteome</keyword>
<dbReference type="GO" id="GO:0043139">
    <property type="term" value="F:5'-3' DNA helicase activity"/>
    <property type="evidence" value="ECO:0007669"/>
    <property type="project" value="UniProtKB-EC"/>
</dbReference>
<evidence type="ECO:0000256" key="13">
    <source>
        <dbReference type="ARBA" id="ARBA00044940"/>
    </source>
</evidence>
<dbReference type="FunFam" id="3.40.50.300:FF:002029">
    <property type="entry name" value="Replicative DNA helicase"/>
    <property type="match status" value="1"/>
</dbReference>
<dbReference type="GO" id="GO:1990077">
    <property type="term" value="C:primosome complex"/>
    <property type="evidence" value="ECO:0007669"/>
    <property type="project" value="UniProtKB-UniRule"/>
</dbReference>
<evidence type="ECO:0000256" key="16">
    <source>
        <dbReference type="RuleBase" id="RU362085"/>
    </source>
</evidence>
<protein>
    <recommendedName>
        <fullName evidence="15 16">Replicative DNA helicase</fullName>
        <ecNumber evidence="15 16">5.6.2.3</ecNumber>
    </recommendedName>
</protein>
<evidence type="ECO:0000256" key="5">
    <source>
        <dbReference type="ARBA" id="ARBA00022741"/>
    </source>
</evidence>
<feature type="region of interest" description="Disordered" evidence="17">
    <location>
        <begin position="380"/>
        <end position="400"/>
    </location>
</feature>
<evidence type="ECO:0000256" key="12">
    <source>
        <dbReference type="ARBA" id="ARBA00023235"/>
    </source>
</evidence>
<dbReference type="EC" id="5.6.2.3" evidence="15 16"/>
<dbReference type="GO" id="GO:0005829">
    <property type="term" value="C:cytosol"/>
    <property type="evidence" value="ECO:0007669"/>
    <property type="project" value="TreeGrafter"/>
</dbReference>
<dbReference type="GO" id="GO:0003677">
    <property type="term" value="F:DNA binding"/>
    <property type="evidence" value="ECO:0007669"/>
    <property type="project" value="UniProtKB-UniRule"/>
</dbReference>
<dbReference type="RefSeq" id="WP_036397948.1">
    <property type="nucleotide sequence ID" value="NZ_CCBB010000001.1"/>
</dbReference>
<evidence type="ECO:0000256" key="2">
    <source>
        <dbReference type="ARBA" id="ARBA00022515"/>
    </source>
</evidence>
<dbReference type="InterPro" id="IPR036185">
    <property type="entry name" value="DNA_heli_DnaB-like_N_sf"/>
</dbReference>
<dbReference type="Proteomes" id="UP000028870">
    <property type="component" value="Unassembled WGS sequence"/>
</dbReference>
<feature type="compositionally biased region" description="Basic and acidic residues" evidence="17">
    <location>
        <begin position="383"/>
        <end position="400"/>
    </location>
</feature>
<evidence type="ECO:0000313" key="19">
    <source>
        <dbReference type="EMBL" id="CDO08054.1"/>
    </source>
</evidence>
<sequence>MAVVDDLGHHGVDEPPSEDFGRQPPQDMAAEQAVLGGMMLSKDAIADVLERMQPGDFYRPAHQDVAMVILDLYDRGEPADAVTVAAELDRRGQLRRVGGAPYLHTLISTVPTAANAGFYAGIVAEKALLRRLVEAGTRVVQYGYAGADGADVHDIVDRAQAEIYDVTDKRRQSEDFVPLEDLLQPTMDEIDAIASQGGISRGVPTGFIDLDEVTNGLHAGQMIIVAARPGVGKSTLGLDFMRSCSIKHRMASVIFSLEMSKSEIVMRLLSAEANIKLGDMRSGRMNDDDWTRLARRMSEISEAPLYIDDSPNLTMMEIRAKARRLKKKADLQLIVVDYMQLMTSGKKYESRQQEVSDFSRSLKLMAKELDVPVVAISQLNRGPEQRTDKRPQVSDLRESGSLEQDADMVILLHRPDAIDRDDPRGGEADLILGKHRNGPTANITVAHQLHLSRFTNMAR</sequence>
<keyword evidence="5 16" id="KW-0547">Nucleotide-binding</keyword>
<evidence type="ECO:0000256" key="14">
    <source>
        <dbReference type="ARBA" id="ARBA00048954"/>
    </source>
</evidence>
<evidence type="ECO:0000256" key="6">
    <source>
        <dbReference type="ARBA" id="ARBA00022801"/>
    </source>
</evidence>
<evidence type="ECO:0000313" key="20">
    <source>
        <dbReference type="Proteomes" id="UP000028870"/>
    </source>
</evidence>
<gene>
    <name evidence="19" type="ORF">BN977_02873</name>
</gene>
<dbReference type="InterPro" id="IPR007693">
    <property type="entry name" value="DNA_helicase_DnaB-like_N"/>
</dbReference>
<dbReference type="AlphaFoldDB" id="W9AQP1"/>
<dbReference type="STRING" id="258533.BN977_02873"/>
<dbReference type="GO" id="GO:0016887">
    <property type="term" value="F:ATP hydrolysis activity"/>
    <property type="evidence" value="ECO:0007669"/>
    <property type="project" value="RHEA"/>
</dbReference>
<evidence type="ECO:0000256" key="3">
    <source>
        <dbReference type="ARBA" id="ARBA00022705"/>
    </source>
</evidence>
<evidence type="ECO:0000256" key="8">
    <source>
        <dbReference type="ARBA" id="ARBA00022813"/>
    </source>
</evidence>
<keyword evidence="4" id="KW-0677">Repeat</keyword>
<comment type="function">
    <text evidence="13">The intein is an endonuclease.</text>
</comment>
<name>W9AQP1_MYCCO</name>
<feature type="region of interest" description="Disordered" evidence="17">
    <location>
        <begin position="1"/>
        <end position="24"/>
    </location>
</feature>
<dbReference type="InterPro" id="IPR016136">
    <property type="entry name" value="DNA_helicase_N/primase_C"/>
</dbReference>
<keyword evidence="9 16" id="KW-0067">ATP-binding</keyword>
<comment type="similarity">
    <text evidence="1 16">Belongs to the helicase family. DnaB subfamily.</text>
</comment>
<dbReference type="PROSITE" id="PS51199">
    <property type="entry name" value="SF4_HELICASE"/>
    <property type="match status" value="1"/>
</dbReference>
<dbReference type="InterPro" id="IPR007694">
    <property type="entry name" value="DNA_helicase_DnaB-like_C"/>
</dbReference>
<dbReference type="SUPFAM" id="SSF52540">
    <property type="entry name" value="P-loop containing nucleoside triphosphate hydrolases"/>
    <property type="match status" value="1"/>
</dbReference>
<accession>W9AQP1</accession>